<evidence type="ECO:0000313" key="2">
    <source>
        <dbReference type="Proteomes" id="UP000308707"/>
    </source>
</evidence>
<sequence>MKRREFLRNSICAALGGAGLYSALGNLRLLEAATRAYGPTAFDDYKAMVCIFMFGGNDALNMVIPRDASHYSQYATARATLAVPQSALLPLTPQAGGGASDGADYALQASTSAEETVGMSGLQSLFNNGKAAILGNVGTLVRPVTKAEFQNGTAPLPPQLFSHNDQQSYWQVSRSDDGRNLGWGGRIADLLHDANPGAFIPMTVSLNFESGLERSANGNQYVVGNDGPRYFNWFEWDGDRRTAYLKLNSKTQAHAMERSYAASFHRARENASAVGTALESSPPLATPFPDNHLAGQLKMVARLIKVRAELGMKRQIYFVSMGGFDHHDGLLSGQPVLLAQLSRAVKAFYDATVELGVANNVTAFTASDFGRTLSSNGDGSDHGWGGHHFVVGGAVRGGRFYGTMPKLQNGGVDDAGWGQIIPTTSVDQYAATLARWFGVADTDLDLIFPNLGNFNSRNLGFMT</sequence>
<dbReference type="RefSeq" id="WP_137267420.1">
    <property type="nucleotide sequence ID" value="NZ_SZUA01000002.1"/>
</dbReference>
<evidence type="ECO:0000313" key="1">
    <source>
        <dbReference type="EMBL" id="TKR30989.1"/>
    </source>
</evidence>
<gene>
    <name evidence="1" type="ORF">FCE95_12935</name>
</gene>
<protein>
    <submittedName>
        <fullName evidence="1">DUF1501 domain-containing protein</fullName>
    </submittedName>
</protein>
<name>A0A4U5JWV9_9GAMM</name>
<dbReference type="AlphaFoldDB" id="A0A4U5JWV9"/>
<dbReference type="EMBL" id="SZUA01000002">
    <property type="protein sequence ID" value="TKR30989.1"/>
    <property type="molecule type" value="Genomic_DNA"/>
</dbReference>
<dbReference type="Pfam" id="PF07394">
    <property type="entry name" value="DUF1501"/>
    <property type="match status" value="1"/>
</dbReference>
<dbReference type="OrthoDB" id="9779968at2"/>
<organism evidence="1 2">
    <name type="scientific">Luteimonas gilva</name>
    <dbReference type="NCBI Taxonomy" id="2572684"/>
    <lineage>
        <taxon>Bacteria</taxon>
        <taxon>Pseudomonadati</taxon>
        <taxon>Pseudomonadota</taxon>
        <taxon>Gammaproteobacteria</taxon>
        <taxon>Lysobacterales</taxon>
        <taxon>Lysobacteraceae</taxon>
        <taxon>Luteimonas</taxon>
    </lineage>
</organism>
<reference evidence="1 2" key="1">
    <citation type="submission" date="2019-04" db="EMBL/GenBank/DDBJ databases">
        <title>Reference strain of H23.</title>
        <authorList>
            <person name="Luo X."/>
        </authorList>
    </citation>
    <scope>NUCLEOTIDE SEQUENCE [LARGE SCALE GENOMIC DNA]</scope>
    <source>
        <strain evidence="1 2">H23</strain>
    </source>
</reference>
<dbReference type="PANTHER" id="PTHR43737">
    <property type="entry name" value="BLL7424 PROTEIN"/>
    <property type="match status" value="1"/>
</dbReference>
<dbReference type="Proteomes" id="UP000308707">
    <property type="component" value="Unassembled WGS sequence"/>
</dbReference>
<dbReference type="InterPro" id="IPR010869">
    <property type="entry name" value="DUF1501"/>
</dbReference>
<accession>A0A4U5JWV9</accession>
<keyword evidence="2" id="KW-1185">Reference proteome</keyword>
<comment type="caution">
    <text evidence="1">The sequence shown here is derived from an EMBL/GenBank/DDBJ whole genome shotgun (WGS) entry which is preliminary data.</text>
</comment>
<proteinExistence type="predicted"/>
<dbReference type="PANTHER" id="PTHR43737:SF1">
    <property type="entry name" value="DUF1501 DOMAIN-CONTAINING PROTEIN"/>
    <property type="match status" value="1"/>
</dbReference>